<evidence type="ECO:0000256" key="1">
    <source>
        <dbReference type="SAM" id="Coils"/>
    </source>
</evidence>
<dbReference type="Pfam" id="PF12814">
    <property type="entry name" value="Mcp5_PH"/>
    <property type="match status" value="1"/>
</dbReference>
<feature type="region of interest" description="Disordered" evidence="2">
    <location>
        <begin position="837"/>
        <end position="860"/>
    </location>
</feature>
<dbReference type="GO" id="GO:0005938">
    <property type="term" value="C:cell cortex"/>
    <property type="evidence" value="ECO:0007669"/>
    <property type="project" value="InterPro"/>
</dbReference>
<dbReference type="InterPro" id="IPR024774">
    <property type="entry name" value="PH_dom-Mcp5-type"/>
</dbReference>
<dbReference type="EMBL" id="JARTCD010000021">
    <property type="protein sequence ID" value="KAJ8658949.1"/>
    <property type="molecule type" value="Genomic_DNA"/>
</dbReference>
<feature type="compositionally biased region" description="Basic and acidic residues" evidence="2">
    <location>
        <begin position="290"/>
        <end position="300"/>
    </location>
</feature>
<feature type="compositionally biased region" description="Basic residues" evidence="2">
    <location>
        <begin position="398"/>
        <end position="408"/>
    </location>
</feature>
<keyword evidence="1" id="KW-0175">Coiled coil</keyword>
<dbReference type="RefSeq" id="XP_058343862.1">
    <property type="nucleotide sequence ID" value="XM_058485376.1"/>
</dbReference>
<feature type="compositionally biased region" description="Low complexity" evidence="2">
    <location>
        <begin position="495"/>
        <end position="505"/>
    </location>
</feature>
<feature type="compositionally biased region" description="Polar residues" evidence="2">
    <location>
        <begin position="456"/>
        <end position="472"/>
    </location>
</feature>
<feature type="region of interest" description="Disordered" evidence="2">
    <location>
        <begin position="1"/>
        <end position="61"/>
    </location>
</feature>
<dbReference type="PANTHER" id="PTHR28190:SF1">
    <property type="entry name" value="NUCLEAR MIGRATION PROTEIN NUM1"/>
    <property type="match status" value="1"/>
</dbReference>
<evidence type="ECO:0000313" key="4">
    <source>
        <dbReference type="EMBL" id="KAJ8658949.1"/>
    </source>
</evidence>
<sequence length="1509" mass="164491">MVPSPKPSLSTPAFPRNASTQPSPSNSTSTSLRPPRPRTMADRERRLQHSPLADDDEHLTPASLERLRSLERDYRSSRLLNELGPSATTTTTKKGRRGNDIEFATEIGQGLLLEVRKMQAALHQKEQQVNQLISQKADLERDNELMVSQLRQREEVQDRLKEQTWDLELAKQDLSVNITDLQQNLNRAHLEQSRLTHQLNELQAEMDKMRDREEKQGATMETMKTRHEHDMGVVRRHAAGLQREKLEMRKQIDALTSELAIARAQTRIVSRDKKRSSIPPSPTTTSASEPIDKLADETTKDASMNGSNDDKLGSPKSTTRNQQLEVETLKSSLAHAHRMVSNLRSNLHKEKTEKFEFKKLLAESQETIEQLQNEMWVDQQPSSSQQHQQSGSSGRRGGGGKRGRKAARRGGTSVRMPSTTRSGDVSEQDDEESVMFSSEESGRSDDEDNKQPAPQPSISTQSTLADQLNAAMSSSSPSPRPSHSTLADQLGAAMSSSPSPRPSQSTLADQLNTAMSSSPSPKPSQSTLADQLNAAMSASPQSPQPIVDQQRPEPVTTSTQTDLRIWNDQQLYAHGAEPATTKLVDTGINATTSLKDTPILVQQDQPSQHAIPNVPRREFDIATTEATWSESSIPHVEPAKVVANNTTRVLSENNTNTQHSLPSDQVREEEEPALAKVDVVTQHEVSSSPMVVHDVKRGLGMSSVGTATCDTIQEHNEPITQTKDVVEYTTIRNATDAVSVEPKASEPPVSTRNMDAQTDKVLLHHASSQAFDAPPTIPELSDNINIHLQDIAPKSTSDDVVVDTPEMTIHALPPISFEPVSKENLDVATSPIQSAAFSEHSMPSHSFSNKEEESAAISNNVQQTSAWTTAHDNVFSNNAQQTSAWTTAHDNAKSTHQQEPTLSNDTFIHDDVKPSTTKKQREIVESRSSFVIESTHASSADQVESFTGNMNVEASSPITEKDTPSLQQQPTLSTTSSSSMHVAPATSSSPYTGLQTITNNNTHDDVTEKMSQKDFNAHAVSAINIEPSGTVAATTFTQEQSQNVSSVQATAFQSTKSAAHDVAPSSTQSQQPHAPSFTTVETSIQKDTTPALDHNNNMSLTSTSLQSTDIVPTTRNEPAIKDSQNLSTANMTSMQQQTMPSIMVSSASSDFAVAQQQPSMQAKQVAELSVGAQTSQHASSSPEQQPAPSISTPSPSQPPRSNSEEYGYVSVTQHSNGEKLLTQSEADAMVEAALAAYRRQSMRSMMTTSGGGGGVPNEQQQVQQIENEYGVAYINTQTMTYKHRRESASSTASTMASATSTSSHMMMDASHLASMGSAGGPSSAITLITRTMIGDWMWKYTRKTVGGGLSERRHLRFFWIHPYTRTLYWSADEPGADGRESRAKSAFIESVCTIVTPHPQGLPNVSLLIQTTGRPLKVTAPDMACHDVWYEALMHLLSRAAENGGDRSLGRQDIAASLSTSSLVSTSSRKPSLHRLRPMRSISSSITGASTKSTATLASNNNNKKSSHR</sequence>
<feature type="compositionally biased region" description="Polar residues" evidence="2">
    <location>
        <begin position="1481"/>
        <end position="1509"/>
    </location>
</feature>
<feature type="region of interest" description="Disordered" evidence="2">
    <location>
        <begin position="1164"/>
        <end position="1204"/>
    </location>
</feature>
<dbReference type="GO" id="GO:0005543">
    <property type="term" value="F:phospholipid binding"/>
    <property type="evidence" value="ECO:0007669"/>
    <property type="project" value="InterPro"/>
</dbReference>
<feature type="compositionally biased region" description="Low complexity" evidence="2">
    <location>
        <begin position="379"/>
        <end position="393"/>
    </location>
</feature>
<reference evidence="4 5" key="1">
    <citation type="submission" date="2023-03" db="EMBL/GenBank/DDBJ databases">
        <title>Genome sequence of Lichtheimia ornata CBS 291.66.</title>
        <authorList>
            <person name="Mohabir J.T."/>
            <person name="Shea T.P."/>
            <person name="Kurbessoian T."/>
            <person name="Berby B."/>
            <person name="Fontaine J."/>
            <person name="Livny J."/>
            <person name="Gnirke A."/>
            <person name="Stajich J.E."/>
            <person name="Cuomo C.A."/>
        </authorList>
    </citation>
    <scope>NUCLEOTIDE SEQUENCE [LARGE SCALE GENOMIC DNA]</scope>
    <source>
        <strain evidence="4">CBS 291.66</strain>
    </source>
</reference>
<gene>
    <name evidence="4" type="ORF">O0I10_005331</name>
</gene>
<feature type="region of interest" description="Disordered" evidence="2">
    <location>
        <begin position="1055"/>
        <end position="1136"/>
    </location>
</feature>
<feature type="domain" description="Pleckstrin homology" evidence="3">
    <location>
        <begin position="1325"/>
        <end position="1438"/>
    </location>
</feature>
<feature type="region of interest" description="Disordered" evidence="2">
    <location>
        <begin position="1465"/>
        <end position="1509"/>
    </location>
</feature>
<feature type="coiled-coil region" evidence="1">
    <location>
        <begin position="115"/>
        <end position="265"/>
    </location>
</feature>
<feature type="compositionally biased region" description="Low complexity" evidence="2">
    <location>
        <begin position="19"/>
        <end position="33"/>
    </location>
</feature>
<evidence type="ECO:0000259" key="3">
    <source>
        <dbReference type="Pfam" id="PF12814"/>
    </source>
</evidence>
<protein>
    <recommendedName>
        <fullName evidence="3">Pleckstrin homology domain-containing protein</fullName>
    </recommendedName>
</protein>
<feature type="compositionally biased region" description="Polar residues" evidence="2">
    <location>
        <begin position="837"/>
        <end position="847"/>
    </location>
</feature>
<dbReference type="PANTHER" id="PTHR28190">
    <property type="entry name" value="NUCLEAR MIGRATION PROTEIN NUM1"/>
    <property type="match status" value="1"/>
</dbReference>
<evidence type="ECO:0000256" key="2">
    <source>
        <dbReference type="SAM" id="MobiDB-lite"/>
    </source>
</evidence>
<dbReference type="GO" id="GO:0032065">
    <property type="term" value="P:maintenance of protein location in cell cortex"/>
    <property type="evidence" value="ECO:0007669"/>
    <property type="project" value="InterPro"/>
</dbReference>
<feature type="region of interest" description="Disordered" evidence="2">
    <location>
        <begin position="954"/>
        <end position="1002"/>
    </location>
</feature>
<dbReference type="GO" id="GO:0005739">
    <property type="term" value="C:mitochondrion"/>
    <property type="evidence" value="ECO:0007669"/>
    <property type="project" value="TreeGrafter"/>
</dbReference>
<feature type="compositionally biased region" description="Polar residues" evidence="2">
    <location>
        <begin position="506"/>
        <end position="515"/>
    </location>
</feature>
<feature type="compositionally biased region" description="Low complexity" evidence="2">
    <location>
        <begin position="1175"/>
        <end position="1194"/>
    </location>
</feature>
<dbReference type="InterPro" id="IPR053005">
    <property type="entry name" value="Nuclear_Pos-Cytoskel_Interact"/>
</dbReference>
<feature type="compositionally biased region" description="Low complexity" evidence="2">
    <location>
        <begin position="516"/>
        <end position="526"/>
    </location>
</feature>
<accession>A0AAD7V4W9</accession>
<feature type="compositionally biased region" description="Polar residues" evidence="2">
    <location>
        <begin position="1064"/>
        <end position="1136"/>
    </location>
</feature>
<organism evidence="4 5">
    <name type="scientific">Lichtheimia ornata</name>
    <dbReference type="NCBI Taxonomy" id="688661"/>
    <lineage>
        <taxon>Eukaryota</taxon>
        <taxon>Fungi</taxon>
        <taxon>Fungi incertae sedis</taxon>
        <taxon>Mucoromycota</taxon>
        <taxon>Mucoromycotina</taxon>
        <taxon>Mucoromycetes</taxon>
        <taxon>Mucorales</taxon>
        <taxon>Lichtheimiaceae</taxon>
        <taxon>Lichtheimia</taxon>
    </lineage>
</organism>
<feature type="compositionally biased region" description="Polar residues" evidence="2">
    <location>
        <begin position="527"/>
        <end position="541"/>
    </location>
</feature>
<dbReference type="GO" id="GO:0000226">
    <property type="term" value="P:microtubule cytoskeleton organization"/>
    <property type="evidence" value="ECO:0007669"/>
    <property type="project" value="TreeGrafter"/>
</dbReference>
<feature type="compositionally biased region" description="Basic and acidic residues" evidence="2">
    <location>
        <begin position="907"/>
        <end position="923"/>
    </location>
</feature>
<comment type="caution">
    <text evidence="4">The sequence shown here is derived from an EMBL/GenBank/DDBJ whole genome shotgun (WGS) entry which is preliminary data.</text>
</comment>
<feature type="compositionally biased region" description="Polar residues" evidence="2">
    <location>
        <begin position="985"/>
        <end position="1001"/>
    </location>
</feature>
<name>A0AAD7V4W9_9FUNG</name>
<dbReference type="Proteomes" id="UP001234581">
    <property type="component" value="Unassembled WGS sequence"/>
</dbReference>
<feature type="compositionally biased region" description="Polar residues" evidence="2">
    <location>
        <begin position="883"/>
        <end position="906"/>
    </location>
</feature>
<keyword evidence="5" id="KW-1185">Reference proteome</keyword>
<feature type="compositionally biased region" description="Low complexity" evidence="2">
    <location>
        <begin position="964"/>
        <end position="979"/>
    </location>
</feature>
<dbReference type="GO" id="GO:0015631">
    <property type="term" value="F:tubulin binding"/>
    <property type="evidence" value="ECO:0007669"/>
    <property type="project" value="TreeGrafter"/>
</dbReference>
<feature type="compositionally biased region" description="Low complexity" evidence="2">
    <location>
        <begin position="473"/>
        <end position="484"/>
    </location>
</feature>
<evidence type="ECO:0000313" key="5">
    <source>
        <dbReference type="Proteomes" id="UP001234581"/>
    </source>
</evidence>
<feature type="region of interest" description="Disordered" evidence="2">
    <location>
        <begin position="883"/>
        <end position="923"/>
    </location>
</feature>
<dbReference type="GeneID" id="83212744"/>
<feature type="region of interest" description="Disordered" evidence="2">
    <location>
        <begin position="377"/>
        <end position="559"/>
    </location>
</feature>
<proteinExistence type="predicted"/>
<feature type="region of interest" description="Disordered" evidence="2">
    <location>
        <begin position="268"/>
        <end position="322"/>
    </location>
</feature>
<feature type="compositionally biased region" description="Polar residues" evidence="2">
    <location>
        <begin position="415"/>
        <end position="425"/>
    </location>
</feature>